<protein>
    <submittedName>
        <fullName evidence="1">Uncharacterized protein</fullName>
    </submittedName>
</protein>
<evidence type="ECO:0000313" key="1">
    <source>
        <dbReference type="EMBL" id="KAE8160201.1"/>
    </source>
</evidence>
<name>A0A5N6UQ92_ASPTM</name>
<evidence type="ECO:0000313" key="2">
    <source>
        <dbReference type="Proteomes" id="UP000326950"/>
    </source>
</evidence>
<keyword evidence="2" id="KW-1185">Reference proteome</keyword>
<gene>
    <name evidence="1" type="ORF">BDV40DRAFT_271168</name>
</gene>
<dbReference type="Proteomes" id="UP000326950">
    <property type="component" value="Unassembled WGS sequence"/>
</dbReference>
<dbReference type="AlphaFoldDB" id="A0A5N6UQ92"/>
<reference evidence="1 2" key="1">
    <citation type="submission" date="2019-04" db="EMBL/GenBank/DDBJ databases">
        <title>Friends and foes A comparative genomics study of 23 Aspergillus species from section Flavi.</title>
        <authorList>
            <consortium name="DOE Joint Genome Institute"/>
            <person name="Kjaerbolling I."/>
            <person name="Vesth T."/>
            <person name="Frisvad J.C."/>
            <person name="Nybo J.L."/>
            <person name="Theobald S."/>
            <person name="Kildgaard S."/>
            <person name="Isbrandt T."/>
            <person name="Kuo A."/>
            <person name="Sato A."/>
            <person name="Lyhne E.K."/>
            <person name="Kogle M.E."/>
            <person name="Wiebenga A."/>
            <person name="Kun R.S."/>
            <person name="Lubbers R.J."/>
            <person name="Makela M.R."/>
            <person name="Barry K."/>
            <person name="Chovatia M."/>
            <person name="Clum A."/>
            <person name="Daum C."/>
            <person name="Haridas S."/>
            <person name="He G."/>
            <person name="LaButti K."/>
            <person name="Lipzen A."/>
            <person name="Mondo S."/>
            <person name="Riley R."/>
            <person name="Salamov A."/>
            <person name="Simmons B.A."/>
            <person name="Magnuson J.K."/>
            <person name="Henrissat B."/>
            <person name="Mortensen U.H."/>
            <person name="Larsen T.O."/>
            <person name="Devries R.P."/>
            <person name="Grigoriev I.V."/>
            <person name="Machida M."/>
            <person name="Baker S.E."/>
            <person name="Andersen M.R."/>
        </authorList>
    </citation>
    <scope>NUCLEOTIDE SEQUENCE [LARGE SCALE GENOMIC DNA]</scope>
    <source>
        <strain evidence="1 2">CBS 117626</strain>
    </source>
</reference>
<sequence length="72" mass="8015">MWTLALPPQLVGICSVYSFPVQDPLHNKQLAYIPGQISVVSPYDCFCVGRIYWVNSLPDINAAGVMLVDYNL</sequence>
<organism evidence="1 2">
    <name type="scientific">Aspergillus tamarii</name>
    <dbReference type="NCBI Taxonomy" id="41984"/>
    <lineage>
        <taxon>Eukaryota</taxon>
        <taxon>Fungi</taxon>
        <taxon>Dikarya</taxon>
        <taxon>Ascomycota</taxon>
        <taxon>Pezizomycotina</taxon>
        <taxon>Eurotiomycetes</taxon>
        <taxon>Eurotiomycetidae</taxon>
        <taxon>Eurotiales</taxon>
        <taxon>Aspergillaceae</taxon>
        <taxon>Aspergillus</taxon>
        <taxon>Aspergillus subgen. Circumdati</taxon>
    </lineage>
</organism>
<proteinExistence type="predicted"/>
<dbReference type="EMBL" id="ML738661">
    <property type="protein sequence ID" value="KAE8160201.1"/>
    <property type="molecule type" value="Genomic_DNA"/>
</dbReference>
<accession>A0A5N6UQ92</accession>